<gene>
    <name evidence="3" type="ORF">GCM10010246_77560</name>
</gene>
<keyword evidence="4" id="KW-1185">Reference proteome</keyword>
<evidence type="ECO:0000313" key="4">
    <source>
        <dbReference type="Proteomes" id="UP001500253"/>
    </source>
</evidence>
<feature type="transmembrane region" description="Helical" evidence="2">
    <location>
        <begin position="135"/>
        <end position="153"/>
    </location>
</feature>
<keyword evidence="2" id="KW-0472">Membrane</keyword>
<feature type="transmembrane region" description="Helical" evidence="2">
    <location>
        <begin position="190"/>
        <end position="206"/>
    </location>
</feature>
<feature type="transmembrane region" description="Helical" evidence="2">
    <location>
        <begin position="213"/>
        <end position="235"/>
    </location>
</feature>
<sequence>MSDSRPPGEGGPEGGADRPAGPPSDPPDHRRASSGLTGGSGPDRPGGADLAAAVALTVATGSMDAVAFLSLGGVFTSVMTANLSLLGMSAGTRDPQLAGNAALALTGYALGALVGGRIVHGPSGSPGRRRPARRALAVEVLALGALWGLWAAAGGHPGGGRRTGLLALAAVAMGGQSALVRAVAPPGMSTTYFTGMLTNLLADLAATGRVRWVTATLLAALVAGAAGGGLLITLAPPAAPALPTGLVAAVWLGSLASAARTGPRGRGGRGGRDGRG</sequence>
<proteinExistence type="predicted"/>
<dbReference type="Pfam" id="PF06912">
    <property type="entry name" value="DUF1275"/>
    <property type="match status" value="1"/>
</dbReference>
<evidence type="ECO:0000256" key="1">
    <source>
        <dbReference type="SAM" id="MobiDB-lite"/>
    </source>
</evidence>
<keyword evidence="2" id="KW-0812">Transmembrane</keyword>
<reference evidence="3 4" key="1">
    <citation type="journal article" date="2019" name="Int. J. Syst. Evol. Microbiol.">
        <title>The Global Catalogue of Microorganisms (GCM) 10K type strain sequencing project: providing services to taxonomists for standard genome sequencing and annotation.</title>
        <authorList>
            <consortium name="The Broad Institute Genomics Platform"/>
            <consortium name="The Broad Institute Genome Sequencing Center for Infectious Disease"/>
            <person name="Wu L."/>
            <person name="Ma J."/>
        </authorList>
    </citation>
    <scope>NUCLEOTIDE SEQUENCE [LARGE SCALE GENOMIC DNA]</scope>
    <source>
        <strain evidence="3 4">JCM 4316</strain>
    </source>
</reference>
<dbReference type="PANTHER" id="PTHR37314:SF4">
    <property type="entry name" value="UPF0700 TRANSMEMBRANE PROTEIN YOAK"/>
    <property type="match status" value="1"/>
</dbReference>
<feature type="transmembrane region" description="Helical" evidence="2">
    <location>
        <begin position="65"/>
        <end position="85"/>
    </location>
</feature>
<dbReference type="PANTHER" id="PTHR37314">
    <property type="entry name" value="SLR0142 PROTEIN"/>
    <property type="match status" value="1"/>
</dbReference>
<feature type="transmembrane region" description="Helical" evidence="2">
    <location>
        <begin position="97"/>
        <end position="115"/>
    </location>
</feature>
<dbReference type="InterPro" id="IPR010699">
    <property type="entry name" value="DUF1275"/>
</dbReference>
<dbReference type="RefSeq" id="WP_346178950.1">
    <property type="nucleotide sequence ID" value="NZ_BAAASD010000058.1"/>
</dbReference>
<dbReference type="Proteomes" id="UP001500253">
    <property type="component" value="Unassembled WGS sequence"/>
</dbReference>
<name>A0ABN3H9A6_9ACTN</name>
<evidence type="ECO:0000313" key="3">
    <source>
        <dbReference type="EMBL" id="GAA2371647.1"/>
    </source>
</evidence>
<comment type="caution">
    <text evidence="3">The sequence shown here is derived from an EMBL/GenBank/DDBJ whole genome shotgun (WGS) entry which is preliminary data.</text>
</comment>
<evidence type="ECO:0000256" key="2">
    <source>
        <dbReference type="SAM" id="Phobius"/>
    </source>
</evidence>
<keyword evidence="2" id="KW-1133">Transmembrane helix</keyword>
<feature type="region of interest" description="Disordered" evidence="1">
    <location>
        <begin position="1"/>
        <end position="46"/>
    </location>
</feature>
<protein>
    <recommendedName>
        <fullName evidence="5">DUF1275 family protein</fullName>
    </recommendedName>
</protein>
<organism evidence="3 4">
    <name type="scientific">Streptomyces cuspidosporus</name>
    <dbReference type="NCBI Taxonomy" id="66882"/>
    <lineage>
        <taxon>Bacteria</taxon>
        <taxon>Bacillati</taxon>
        <taxon>Actinomycetota</taxon>
        <taxon>Actinomycetes</taxon>
        <taxon>Kitasatosporales</taxon>
        <taxon>Streptomycetaceae</taxon>
        <taxon>Streptomyces</taxon>
    </lineage>
</organism>
<feature type="transmembrane region" description="Helical" evidence="2">
    <location>
        <begin position="241"/>
        <end position="259"/>
    </location>
</feature>
<evidence type="ECO:0008006" key="5">
    <source>
        <dbReference type="Google" id="ProtNLM"/>
    </source>
</evidence>
<accession>A0ABN3H9A6</accession>
<dbReference type="EMBL" id="BAAASD010000058">
    <property type="protein sequence ID" value="GAA2371647.1"/>
    <property type="molecule type" value="Genomic_DNA"/>
</dbReference>